<proteinExistence type="predicted"/>
<dbReference type="Proteomes" id="UP000054477">
    <property type="component" value="Unassembled WGS sequence"/>
</dbReference>
<gene>
    <name evidence="1" type="ORF">K443DRAFT_525305</name>
</gene>
<evidence type="ECO:0000313" key="1">
    <source>
        <dbReference type="EMBL" id="KIJ90675.1"/>
    </source>
</evidence>
<protein>
    <submittedName>
        <fullName evidence="1">Uncharacterized protein</fullName>
    </submittedName>
</protein>
<reference evidence="1 2" key="1">
    <citation type="submission" date="2014-04" db="EMBL/GenBank/DDBJ databases">
        <authorList>
            <consortium name="DOE Joint Genome Institute"/>
            <person name="Kuo A."/>
            <person name="Kohler A."/>
            <person name="Nagy L.G."/>
            <person name="Floudas D."/>
            <person name="Copeland A."/>
            <person name="Barry K.W."/>
            <person name="Cichocki N."/>
            <person name="Veneault-Fourrey C."/>
            <person name="LaButti K."/>
            <person name="Lindquist E.A."/>
            <person name="Lipzen A."/>
            <person name="Lundell T."/>
            <person name="Morin E."/>
            <person name="Murat C."/>
            <person name="Sun H."/>
            <person name="Tunlid A."/>
            <person name="Henrissat B."/>
            <person name="Grigoriev I.V."/>
            <person name="Hibbett D.S."/>
            <person name="Martin F."/>
            <person name="Nordberg H.P."/>
            <person name="Cantor M.N."/>
            <person name="Hua S.X."/>
        </authorList>
    </citation>
    <scope>NUCLEOTIDE SEQUENCE [LARGE SCALE GENOMIC DNA]</scope>
    <source>
        <strain evidence="1 2">LaAM-08-1</strain>
    </source>
</reference>
<name>A0A0C9WLX2_9AGAR</name>
<accession>A0A0C9WLX2</accession>
<sequence>MAILRVSIIFCEGPAQKQRTQNASFSLSTQPAPSVSALRLKIIKQAQLGNGTHEFEMKHPLPSPDYVQTASNFEL</sequence>
<dbReference type="EMBL" id="KN839132">
    <property type="protein sequence ID" value="KIJ90675.1"/>
    <property type="molecule type" value="Genomic_DNA"/>
</dbReference>
<evidence type="ECO:0000313" key="2">
    <source>
        <dbReference type="Proteomes" id="UP000054477"/>
    </source>
</evidence>
<dbReference type="AlphaFoldDB" id="A0A0C9WLX2"/>
<organism evidence="1 2">
    <name type="scientific">Laccaria amethystina LaAM-08-1</name>
    <dbReference type="NCBI Taxonomy" id="1095629"/>
    <lineage>
        <taxon>Eukaryota</taxon>
        <taxon>Fungi</taxon>
        <taxon>Dikarya</taxon>
        <taxon>Basidiomycota</taxon>
        <taxon>Agaricomycotina</taxon>
        <taxon>Agaricomycetes</taxon>
        <taxon>Agaricomycetidae</taxon>
        <taxon>Agaricales</taxon>
        <taxon>Agaricineae</taxon>
        <taxon>Hydnangiaceae</taxon>
        <taxon>Laccaria</taxon>
    </lineage>
</organism>
<reference evidence="2" key="2">
    <citation type="submission" date="2015-01" db="EMBL/GenBank/DDBJ databases">
        <title>Evolutionary Origins and Diversification of the Mycorrhizal Mutualists.</title>
        <authorList>
            <consortium name="DOE Joint Genome Institute"/>
            <consortium name="Mycorrhizal Genomics Consortium"/>
            <person name="Kohler A."/>
            <person name="Kuo A."/>
            <person name="Nagy L.G."/>
            <person name="Floudas D."/>
            <person name="Copeland A."/>
            <person name="Barry K.W."/>
            <person name="Cichocki N."/>
            <person name="Veneault-Fourrey C."/>
            <person name="LaButti K."/>
            <person name="Lindquist E.A."/>
            <person name="Lipzen A."/>
            <person name="Lundell T."/>
            <person name="Morin E."/>
            <person name="Murat C."/>
            <person name="Riley R."/>
            <person name="Ohm R."/>
            <person name="Sun H."/>
            <person name="Tunlid A."/>
            <person name="Henrissat B."/>
            <person name="Grigoriev I.V."/>
            <person name="Hibbett D.S."/>
            <person name="Martin F."/>
        </authorList>
    </citation>
    <scope>NUCLEOTIDE SEQUENCE [LARGE SCALE GENOMIC DNA]</scope>
    <source>
        <strain evidence="2">LaAM-08-1</strain>
    </source>
</reference>
<dbReference type="HOGENOM" id="CLU_2671463_0_0_1"/>
<keyword evidence="2" id="KW-1185">Reference proteome</keyword>